<dbReference type="GO" id="GO:0020037">
    <property type="term" value="F:heme binding"/>
    <property type="evidence" value="ECO:0007669"/>
    <property type="project" value="InterPro"/>
</dbReference>
<keyword evidence="5" id="KW-1133">Transmembrane helix</keyword>
<reference evidence="7" key="1">
    <citation type="submission" date="2015-12" db="EMBL/GenBank/DDBJ databases">
        <authorList>
            <person name="Tikhonova T.V."/>
            <person name="Pavlov A.R."/>
            <person name="Beletsky A.V."/>
            <person name="Mardanov A.V."/>
            <person name="Sorokin D.Y."/>
            <person name="Ravin N.V."/>
            <person name="Popov V.O."/>
        </authorList>
    </citation>
    <scope>NUCLEOTIDE SEQUENCE</scope>
    <source>
        <strain evidence="7">DSM 14787</strain>
    </source>
</reference>
<dbReference type="eggNOG" id="COG2010">
    <property type="taxonomic scope" value="Bacteria"/>
</dbReference>
<keyword evidence="8" id="KW-1185">Reference proteome</keyword>
<gene>
    <name evidence="7" type="primary">norC [H]</name>
    <name evidence="7" type="ordered locus">TVNIR_1655</name>
</gene>
<dbReference type="PATRIC" id="fig|1255043.3.peg.1675"/>
<dbReference type="KEGG" id="tni:TVNIR_1655"/>
<dbReference type="SUPFAM" id="SSF46626">
    <property type="entry name" value="Cytochrome c"/>
    <property type="match status" value="1"/>
</dbReference>
<evidence type="ECO:0000256" key="5">
    <source>
        <dbReference type="SAM" id="Phobius"/>
    </source>
</evidence>
<keyword evidence="3 4" id="KW-0408">Iron</keyword>
<evidence type="ECO:0000256" key="1">
    <source>
        <dbReference type="ARBA" id="ARBA00022617"/>
    </source>
</evidence>
<keyword evidence="5" id="KW-0472">Membrane</keyword>
<proteinExistence type="predicted"/>
<evidence type="ECO:0000313" key="8">
    <source>
        <dbReference type="Proteomes" id="UP000010809"/>
    </source>
</evidence>
<evidence type="ECO:0000313" key="7">
    <source>
        <dbReference type="EMBL" id="AGA33319.1"/>
    </source>
</evidence>
<dbReference type="AlphaFoldDB" id="L0DUP6"/>
<dbReference type="Pfam" id="PF00034">
    <property type="entry name" value="Cytochrom_C"/>
    <property type="match status" value="1"/>
</dbReference>
<keyword evidence="1 4" id="KW-0349">Heme</keyword>
<dbReference type="Gene3D" id="1.10.760.10">
    <property type="entry name" value="Cytochrome c-like domain"/>
    <property type="match status" value="1"/>
</dbReference>
<evidence type="ECO:0000256" key="2">
    <source>
        <dbReference type="ARBA" id="ARBA00022723"/>
    </source>
</evidence>
<accession>L0DUP6</accession>
<dbReference type="Proteomes" id="UP000010809">
    <property type="component" value="Chromosome"/>
</dbReference>
<evidence type="ECO:0000259" key="6">
    <source>
        <dbReference type="PROSITE" id="PS51007"/>
    </source>
</evidence>
<dbReference type="InterPro" id="IPR036909">
    <property type="entry name" value="Cyt_c-like_dom_sf"/>
</dbReference>
<name>L0DUP6_THIND</name>
<feature type="transmembrane region" description="Helical" evidence="5">
    <location>
        <begin position="34"/>
        <end position="57"/>
    </location>
</feature>
<keyword evidence="2 4" id="KW-0479">Metal-binding</keyword>
<dbReference type="InterPro" id="IPR009056">
    <property type="entry name" value="Cyt_c-like_dom"/>
</dbReference>
<organism evidence="7 8">
    <name type="scientific">Thioalkalivibrio nitratireducens (strain DSM 14787 / UNIQEM 213 / ALEN2)</name>
    <dbReference type="NCBI Taxonomy" id="1255043"/>
    <lineage>
        <taxon>Bacteria</taxon>
        <taxon>Pseudomonadati</taxon>
        <taxon>Pseudomonadota</taxon>
        <taxon>Gammaproteobacteria</taxon>
        <taxon>Chromatiales</taxon>
        <taxon>Ectothiorhodospiraceae</taxon>
        <taxon>Thioalkalivibrio</taxon>
    </lineage>
</organism>
<sequence length="171" mass="19068">MHTQQVQEFLAEAANHTREQAMMEGLSRAAARNIFLGGSLFFFVVFVALTAHSHWYIVTQSTDHAGLTESVKHGKEVWEEHSCINCHTLLGEGAYFGPELGNVWVRYGGPDSPEGARAGIKAWMQIQPTGIPGRRQMPNFDLTDAELDALVDFFEWMSRINTQGWPPHVAG</sequence>
<feature type="domain" description="Cytochrome c" evidence="6">
    <location>
        <begin position="69"/>
        <end position="158"/>
    </location>
</feature>
<keyword evidence="5" id="KW-0812">Transmembrane</keyword>
<protein>
    <submittedName>
        <fullName evidence="7">Nitric-oxide reductase subunit C</fullName>
    </submittedName>
</protein>
<dbReference type="GO" id="GO:0009055">
    <property type="term" value="F:electron transfer activity"/>
    <property type="evidence" value="ECO:0007669"/>
    <property type="project" value="InterPro"/>
</dbReference>
<evidence type="ECO:0000256" key="4">
    <source>
        <dbReference type="PROSITE-ProRule" id="PRU00433"/>
    </source>
</evidence>
<dbReference type="EMBL" id="CP003989">
    <property type="protein sequence ID" value="AGA33319.1"/>
    <property type="molecule type" value="Genomic_DNA"/>
</dbReference>
<dbReference type="PROSITE" id="PS51007">
    <property type="entry name" value="CYTC"/>
    <property type="match status" value="1"/>
</dbReference>
<evidence type="ECO:0000256" key="3">
    <source>
        <dbReference type="ARBA" id="ARBA00023004"/>
    </source>
</evidence>
<dbReference type="HOGENOM" id="CLU_135564_0_0_6"/>
<dbReference type="STRING" id="1255043.TVNIR_1655"/>
<dbReference type="GO" id="GO:0046872">
    <property type="term" value="F:metal ion binding"/>
    <property type="evidence" value="ECO:0007669"/>
    <property type="project" value="UniProtKB-KW"/>
</dbReference>